<feature type="region of interest" description="Disordered" evidence="1">
    <location>
        <begin position="371"/>
        <end position="390"/>
    </location>
</feature>
<organism evidence="4 5">
    <name type="scientific">Purpureocillium lilacinum</name>
    <name type="common">Paecilomyces lilacinus</name>
    <dbReference type="NCBI Taxonomy" id="33203"/>
    <lineage>
        <taxon>Eukaryota</taxon>
        <taxon>Fungi</taxon>
        <taxon>Dikarya</taxon>
        <taxon>Ascomycota</taxon>
        <taxon>Pezizomycotina</taxon>
        <taxon>Sordariomycetes</taxon>
        <taxon>Hypocreomycetidae</taxon>
        <taxon>Hypocreales</taxon>
        <taxon>Ophiocordycipitaceae</taxon>
        <taxon>Purpureocillium</taxon>
    </lineage>
</organism>
<dbReference type="InterPro" id="IPR049207">
    <property type="entry name" value="DUF4246_N"/>
</dbReference>
<dbReference type="PANTHER" id="PTHR33119">
    <property type="entry name" value="IFI3P"/>
    <property type="match status" value="1"/>
</dbReference>
<evidence type="ECO:0000256" key="1">
    <source>
        <dbReference type="SAM" id="MobiDB-lite"/>
    </source>
</evidence>
<feature type="domain" description="DUF4246" evidence="2">
    <location>
        <begin position="114"/>
        <end position="604"/>
    </location>
</feature>
<evidence type="ECO:0000259" key="3">
    <source>
        <dbReference type="Pfam" id="PF21666"/>
    </source>
</evidence>
<accession>A0A2U3DS79</accession>
<dbReference type="EMBL" id="LCWV01000038">
    <property type="protein sequence ID" value="PWI65092.1"/>
    <property type="molecule type" value="Genomic_DNA"/>
</dbReference>
<dbReference type="AlphaFoldDB" id="A0A2U3DS79"/>
<dbReference type="PANTHER" id="PTHR33119:SF1">
    <property type="entry name" value="FE2OG DIOXYGENASE DOMAIN-CONTAINING PROTEIN"/>
    <property type="match status" value="1"/>
</dbReference>
<gene>
    <name evidence="4" type="ORF">PCL_07391</name>
</gene>
<sequence length="661" mass="75588">MTRIHQYPGVNLSLRDHLGFDKHGGGIPGYPIGFPEYPRSDSAVLQMREVAMMMLMDTLTDKPNWHDKVFDDAIVAKWRAEACQQPEDGLFARIMQDKESKKIPKPRSRIMSDQAFNFCIAELRGKAQYFATSGLIPTYDGPRNSIVKSDSYIDETLREELAQAFRDLAADQAGSIDWHPGSNGLVQNLVHPSMYPFVFDRSPFIQDEVVGVSNALDLVGQGEPVKGQSPPVDRYGPGRSYYSEGSGQVDPWFWSYAYQWLPANVQLRQDGSVQFTSYVNNLHPTKFPDIYKILERIISKAIPAWDQCLRETIGYSVESSAGREESRFEQITEAYGSDDSLWTPEFRVETFKDMDMRLTDEELKRLDDNAARSKRKRIEVDPDERERRRAEGLFPLTPNLSEKDIARAKWEKYKEPKFPEPKAFKPMDYTPKQSLRKKFKENGLQIIVKMASIELTPEKPEFPSGGWHLEGQMNEKIAATALYYLDSENVTPSHLAFRMQTDSYLNDDIQTSQDEYNWLERVFGTSLGASGGITGSCTQNYGDVETRQGRLIAFPNVFQHRVSSFRLQDPTKPGHRRFIALWLVDPHRRVISTANVPPQQEAWSPGSTTGGSVANRTDEPAPKGLMTLEEAREHRLKLMDERTAEKARDHWERVEYNFCEH</sequence>
<comment type="caution">
    <text evidence="4">The sequence shown here is derived from an EMBL/GenBank/DDBJ whole genome shotgun (WGS) entry which is preliminary data.</text>
</comment>
<feature type="domain" description="DUF4246" evidence="3">
    <location>
        <begin position="7"/>
        <end position="81"/>
    </location>
</feature>
<evidence type="ECO:0000259" key="2">
    <source>
        <dbReference type="Pfam" id="PF14033"/>
    </source>
</evidence>
<dbReference type="Pfam" id="PF21666">
    <property type="entry name" value="DUF4246_N"/>
    <property type="match status" value="1"/>
</dbReference>
<feature type="compositionally biased region" description="Polar residues" evidence="1">
    <location>
        <begin position="595"/>
        <end position="615"/>
    </location>
</feature>
<dbReference type="InterPro" id="IPR025340">
    <property type="entry name" value="DUF4246"/>
</dbReference>
<protein>
    <submittedName>
        <fullName evidence="4">Uncharacterized protein</fullName>
    </submittedName>
</protein>
<evidence type="ECO:0000313" key="4">
    <source>
        <dbReference type="EMBL" id="PWI65092.1"/>
    </source>
</evidence>
<feature type="region of interest" description="Disordered" evidence="1">
    <location>
        <begin position="595"/>
        <end position="622"/>
    </location>
</feature>
<evidence type="ECO:0000313" key="5">
    <source>
        <dbReference type="Proteomes" id="UP000245956"/>
    </source>
</evidence>
<dbReference type="InterPro" id="IPR049192">
    <property type="entry name" value="DUF4246_C"/>
</dbReference>
<dbReference type="Proteomes" id="UP000245956">
    <property type="component" value="Unassembled WGS sequence"/>
</dbReference>
<name>A0A2U3DS79_PURLI</name>
<reference evidence="4 5" key="1">
    <citation type="journal article" date="2016" name="Front. Microbiol.">
        <title>Genome and transcriptome sequences reveal the specific parasitism of the nematophagous Purpureocillium lilacinum 36-1.</title>
        <authorList>
            <person name="Xie J."/>
            <person name="Li S."/>
            <person name="Mo C."/>
            <person name="Xiao X."/>
            <person name="Peng D."/>
            <person name="Wang G."/>
            <person name="Xiao Y."/>
        </authorList>
    </citation>
    <scope>NUCLEOTIDE SEQUENCE [LARGE SCALE GENOMIC DNA]</scope>
    <source>
        <strain evidence="4 5">36-1</strain>
    </source>
</reference>
<dbReference type="Pfam" id="PF14033">
    <property type="entry name" value="DUF4246"/>
    <property type="match status" value="1"/>
</dbReference>
<proteinExistence type="predicted"/>
<feature type="compositionally biased region" description="Basic and acidic residues" evidence="1">
    <location>
        <begin position="378"/>
        <end position="390"/>
    </location>
</feature>